<accession>A0ACC5W6C2</accession>
<evidence type="ECO:0000313" key="2">
    <source>
        <dbReference type="Proteomes" id="UP000829447"/>
    </source>
</evidence>
<proteinExistence type="predicted"/>
<evidence type="ECO:0000313" key="1">
    <source>
        <dbReference type="EMBL" id="MCI4374215.1"/>
    </source>
</evidence>
<comment type="caution">
    <text evidence="1">The sequence shown here is derived from an EMBL/GenBank/DDBJ whole genome shotgun (WGS) entry which is preliminary data.</text>
</comment>
<protein>
    <submittedName>
        <fullName evidence="1">Uncharacterized protein</fullName>
    </submittedName>
</protein>
<reference evidence="1 2" key="1">
    <citation type="journal article" date="2022" name="bioRxiv">
        <title>An ancient truncated duplication of the anti-Mullerian hormone receptor type 2 gene is a potential conserved master sex determinant in the Pangasiidae catfish family.</title>
        <authorList>
            <person name="Wen M."/>
            <person name="Pan Q."/>
            <person name="Jouanno E."/>
            <person name="Montfort J."/>
            <person name="Zahm M."/>
            <person name="Cabau C."/>
            <person name="Klopp C."/>
            <person name="Iampietro C."/>
            <person name="Roques C."/>
            <person name="Bouchez O."/>
            <person name="Castinel A."/>
            <person name="Donnadieu C."/>
            <person name="Parrinello H."/>
            <person name="Poncet C."/>
            <person name="Belmonte E."/>
            <person name="Gautier V."/>
            <person name="Avarre J.-C."/>
            <person name="Dugue R."/>
            <person name="Gustiano R."/>
            <person name="Ha T.T.T."/>
            <person name="Campet M."/>
            <person name="Sriphairoj K."/>
            <person name="Ribolli J."/>
            <person name="de Almeida F.L."/>
            <person name="Desvignes T."/>
            <person name="Postlethwait J.H."/>
            <person name="Bucao C.F."/>
            <person name="Robinson-Rechavi M."/>
            <person name="Bobe J."/>
            <person name="Herpin A."/>
            <person name="Guiguen Y."/>
        </authorList>
    </citation>
    <scope>NUCLEOTIDE SEQUENCE [LARGE SCALE GENOMIC DNA]</scope>
    <source>
        <strain evidence="1">YG-Dec2019</strain>
    </source>
</reference>
<organism evidence="1 2">
    <name type="scientific">Pangasianodon gigas</name>
    <name type="common">Mekong giant catfish</name>
    <name type="synonym">Pangasius gigas</name>
    <dbReference type="NCBI Taxonomy" id="30993"/>
    <lineage>
        <taxon>Eukaryota</taxon>
        <taxon>Metazoa</taxon>
        <taxon>Chordata</taxon>
        <taxon>Craniata</taxon>
        <taxon>Vertebrata</taxon>
        <taxon>Euteleostomi</taxon>
        <taxon>Actinopterygii</taxon>
        <taxon>Neopterygii</taxon>
        <taxon>Teleostei</taxon>
        <taxon>Ostariophysi</taxon>
        <taxon>Siluriformes</taxon>
        <taxon>Pangasiidae</taxon>
        <taxon>Pangasianodon</taxon>
    </lineage>
</organism>
<dbReference type="EMBL" id="CM040454">
    <property type="protein sequence ID" value="MCI4374215.1"/>
    <property type="molecule type" value="Genomic_DNA"/>
</dbReference>
<name>A0ACC5W6C2_PANGG</name>
<keyword evidence="2" id="KW-1185">Reference proteome</keyword>
<sequence length="80" mass="9922">MEILWLLFYFMVLKIVTFNARGLMNGFKFEKVKELCRNEDVILLQETNWKENVMEDFKKDGKGNYFSITKRKKWEEEWRF</sequence>
<gene>
    <name evidence="1" type="ORF">PGIGA_G00003730</name>
</gene>
<dbReference type="Proteomes" id="UP000829447">
    <property type="component" value="Linkage Group LG1"/>
</dbReference>